<dbReference type="GO" id="GO:0000725">
    <property type="term" value="P:recombinational repair"/>
    <property type="evidence" value="ECO:0007669"/>
    <property type="project" value="TreeGrafter"/>
</dbReference>
<dbReference type="InterPro" id="IPR000212">
    <property type="entry name" value="DNA_helicase_UvrD/REP"/>
</dbReference>
<proteinExistence type="inferred from homology"/>
<evidence type="ECO:0000256" key="5">
    <source>
        <dbReference type="ARBA" id="ARBA00022840"/>
    </source>
</evidence>
<comment type="caution">
    <text evidence="14">The sequence shown here is derived from an EMBL/GenBank/DDBJ whole genome shotgun (WGS) entry which is preliminary data.</text>
</comment>
<evidence type="ECO:0000256" key="11">
    <source>
        <dbReference type="PROSITE-ProRule" id="PRU00560"/>
    </source>
</evidence>
<dbReference type="GO" id="GO:0043138">
    <property type="term" value="F:3'-5' DNA helicase activity"/>
    <property type="evidence" value="ECO:0007669"/>
    <property type="project" value="UniProtKB-EC"/>
</dbReference>
<dbReference type="AlphaFoldDB" id="A0A7C4XSU1"/>
<accession>A0A7C4XSU1</accession>
<evidence type="ECO:0000256" key="10">
    <source>
        <dbReference type="ARBA" id="ARBA00048988"/>
    </source>
</evidence>
<keyword evidence="7" id="KW-0413">Isomerase</keyword>
<dbReference type="PANTHER" id="PTHR11070:SF2">
    <property type="entry name" value="ATP-DEPENDENT DNA HELICASE SRS2"/>
    <property type="match status" value="1"/>
</dbReference>
<name>A0A7C4XSU1_UNCKA</name>
<dbReference type="CDD" id="cd17932">
    <property type="entry name" value="DEXQc_UvrD"/>
    <property type="match status" value="1"/>
</dbReference>
<feature type="domain" description="UvrD-like helicase ATP-binding" evidence="12">
    <location>
        <begin position="25"/>
        <end position="307"/>
    </location>
</feature>
<dbReference type="PANTHER" id="PTHR11070">
    <property type="entry name" value="UVRD / RECB / PCRA DNA HELICASE FAMILY MEMBER"/>
    <property type="match status" value="1"/>
</dbReference>
<dbReference type="PROSITE" id="PS51217">
    <property type="entry name" value="UVRD_HELICASE_CTER"/>
    <property type="match status" value="1"/>
</dbReference>
<dbReference type="InterPro" id="IPR027417">
    <property type="entry name" value="P-loop_NTPase"/>
</dbReference>
<keyword evidence="4 11" id="KW-0347">Helicase</keyword>
<evidence type="ECO:0000259" key="12">
    <source>
        <dbReference type="PROSITE" id="PS51198"/>
    </source>
</evidence>
<feature type="binding site" evidence="11">
    <location>
        <begin position="46"/>
        <end position="53"/>
    </location>
    <ligand>
        <name>ATP</name>
        <dbReference type="ChEBI" id="CHEBI:30616"/>
    </ligand>
</feature>
<protein>
    <recommendedName>
        <fullName evidence="9">DNA 3'-5' helicase</fullName>
        <ecNumber evidence="9">5.6.2.4</ecNumber>
    </recommendedName>
</protein>
<dbReference type="Gene3D" id="3.40.50.300">
    <property type="entry name" value="P-loop containing nucleotide triphosphate hydrolases"/>
    <property type="match status" value="2"/>
</dbReference>
<sequence length="677" mass="77639">MKSERPTQQNNIQPNEATLEQSLFLNLNPQQIQAIKHKEGPALVVAGPGSGKTRVLTNRVVYLIQHHKVLENNILCVTFTNKAAGEIKERVQKILKNNSTNKTLSWSGTFHSICSKILRKHGFKIGIPPTFVIYDSDDQQSLIKQICKDFGIDSKQFSPRTILGTISSAKSELVNPTPYNNYAQGYYQRTVAKIYPEYLKKLRQNQALDFDDLLMETVNLFQKDPETLNHFQKLFQFILIDEYQDTNRAQYTITKLLAQKHGNLFVVGDMSQAIYSFRGADYRNILNFQTDYPKAKVYNLEQNYRSTQNILDGAKSVIKNNSTHIPLDLWTQNGSGEKITVYTASNEKSEATFVAENIIRLVSGGKTYRDIAILYRTNAQSRNMEEYFIKHNIPYRIIGGLKFYARKEVKDLIAFLRIIHNQNDSVSWERIINVPPRGIGKKTLEEIKATGWDLDVIQQKTKLPIKSWLDLSQTHGTLEIMDRVILDTGYISWLDAGTEEDKARIENIKELRSVATQFTNLADFLENVALIESSDKPSLENKNVVTLMTIHASKGLEFATVFVIGMEEGLFPHAQSQMELHELEEERRLCYVAITRAMEKVFLTNAMSRLYFGNMQSNIPSRFLGEIPELYVDKKIEYSIKTGSSDSTYRKGFGFGNRDKTADFMDDLEYNRNNFHW</sequence>
<dbReference type="PROSITE" id="PS51198">
    <property type="entry name" value="UVRD_HELICASE_ATP_BIND"/>
    <property type="match status" value="1"/>
</dbReference>
<evidence type="ECO:0000256" key="3">
    <source>
        <dbReference type="ARBA" id="ARBA00022801"/>
    </source>
</evidence>
<reference evidence="14" key="1">
    <citation type="journal article" date="2020" name="mSystems">
        <title>Genome- and Community-Level Interaction Insights into Carbon Utilization and Element Cycling Functions of Hydrothermarchaeota in Hydrothermal Sediment.</title>
        <authorList>
            <person name="Zhou Z."/>
            <person name="Liu Y."/>
            <person name="Xu W."/>
            <person name="Pan J."/>
            <person name="Luo Z.H."/>
            <person name="Li M."/>
        </authorList>
    </citation>
    <scope>NUCLEOTIDE SEQUENCE [LARGE SCALE GENOMIC DNA]</scope>
    <source>
        <strain evidence="14">SpSt-417</strain>
    </source>
</reference>
<comment type="catalytic activity">
    <reaction evidence="10">
        <text>ATP + H2O = ADP + phosphate + H(+)</text>
        <dbReference type="Rhea" id="RHEA:13065"/>
        <dbReference type="ChEBI" id="CHEBI:15377"/>
        <dbReference type="ChEBI" id="CHEBI:15378"/>
        <dbReference type="ChEBI" id="CHEBI:30616"/>
        <dbReference type="ChEBI" id="CHEBI:43474"/>
        <dbReference type="ChEBI" id="CHEBI:456216"/>
        <dbReference type="EC" id="5.6.2.4"/>
    </reaction>
</comment>
<dbReference type="GO" id="GO:0009314">
    <property type="term" value="P:response to radiation"/>
    <property type="evidence" value="ECO:0007669"/>
    <property type="project" value="UniProtKB-ARBA"/>
</dbReference>
<evidence type="ECO:0000256" key="9">
    <source>
        <dbReference type="ARBA" id="ARBA00034808"/>
    </source>
</evidence>
<evidence type="ECO:0000256" key="6">
    <source>
        <dbReference type="ARBA" id="ARBA00023125"/>
    </source>
</evidence>
<dbReference type="InterPro" id="IPR014016">
    <property type="entry name" value="UvrD-like_ATP-bd"/>
</dbReference>
<dbReference type="GO" id="GO:0016787">
    <property type="term" value="F:hydrolase activity"/>
    <property type="evidence" value="ECO:0007669"/>
    <property type="project" value="UniProtKB-UniRule"/>
</dbReference>
<evidence type="ECO:0000256" key="7">
    <source>
        <dbReference type="ARBA" id="ARBA00023235"/>
    </source>
</evidence>
<evidence type="ECO:0000256" key="1">
    <source>
        <dbReference type="ARBA" id="ARBA00009922"/>
    </source>
</evidence>
<dbReference type="GO" id="GO:0033202">
    <property type="term" value="C:DNA helicase complex"/>
    <property type="evidence" value="ECO:0007669"/>
    <property type="project" value="TreeGrafter"/>
</dbReference>
<keyword evidence="2 11" id="KW-0547">Nucleotide-binding</keyword>
<dbReference type="GO" id="GO:0003677">
    <property type="term" value="F:DNA binding"/>
    <property type="evidence" value="ECO:0007669"/>
    <property type="project" value="UniProtKB-KW"/>
</dbReference>
<dbReference type="Pfam" id="PF13361">
    <property type="entry name" value="UvrD_C"/>
    <property type="match status" value="2"/>
</dbReference>
<comment type="similarity">
    <text evidence="1">Belongs to the helicase family. UvrD subfamily.</text>
</comment>
<dbReference type="GO" id="GO:0005829">
    <property type="term" value="C:cytosol"/>
    <property type="evidence" value="ECO:0007669"/>
    <property type="project" value="TreeGrafter"/>
</dbReference>
<evidence type="ECO:0000256" key="2">
    <source>
        <dbReference type="ARBA" id="ARBA00022741"/>
    </source>
</evidence>
<evidence type="ECO:0000256" key="8">
    <source>
        <dbReference type="ARBA" id="ARBA00034617"/>
    </source>
</evidence>
<comment type="catalytic activity">
    <reaction evidence="8">
        <text>Couples ATP hydrolysis with the unwinding of duplex DNA by translocating in the 3'-5' direction.</text>
        <dbReference type="EC" id="5.6.2.4"/>
    </reaction>
</comment>
<dbReference type="Gene3D" id="1.10.10.160">
    <property type="match status" value="1"/>
</dbReference>
<dbReference type="CDD" id="cd18807">
    <property type="entry name" value="SF1_C_UvrD"/>
    <property type="match status" value="1"/>
</dbReference>
<keyword evidence="6" id="KW-0238">DNA-binding</keyword>
<dbReference type="Gene3D" id="1.10.486.10">
    <property type="entry name" value="PCRA, domain 4"/>
    <property type="match status" value="1"/>
</dbReference>
<dbReference type="InterPro" id="IPR014017">
    <property type="entry name" value="DNA_helicase_UvrD-like_C"/>
</dbReference>
<dbReference type="Pfam" id="PF00580">
    <property type="entry name" value="UvrD-helicase"/>
    <property type="match status" value="1"/>
</dbReference>
<dbReference type="EC" id="5.6.2.4" evidence="9"/>
<evidence type="ECO:0000256" key="4">
    <source>
        <dbReference type="ARBA" id="ARBA00022806"/>
    </source>
</evidence>
<keyword evidence="5 11" id="KW-0067">ATP-binding</keyword>
<dbReference type="InterPro" id="IPR013986">
    <property type="entry name" value="DExx_box_DNA_helicase_dom_sf"/>
</dbReference>
<organism evidence="14">
    <name type="scientific">candidate division WWE3 bacterium</name>
    <dbReference type="NCBI Taxonomy" id="2053526"/>
    <lineage>
        <taxon>Bacteria</taxon>
        <taxon>Katanobacteria</taxon>
    </lineage>
</organism>
<evidence type="ECO:0000259" key="13">
    <source>
        <dbReference type="PROSITE" id="PS51217"/>
    </source>
</evidence>
<keyword evidence="3 11" id="KW-0378">Hydrolase</keyword>
<dbReference type="SUPFAM" id="SSF52540">
    <property type="entry name" value="P-loop containing nucleoside triphosphate hydrolases"/>
    <property type="match status" value="1"/>
</dbReference>
<feature type="domain" description="UvrD-like helicase C-terminal" evidence="13">
    <location>
        <begin position="308"/>
        <end position="555"/>
    </location>
</feature>
<dbReference type="EMBL" id="DSRT01000034">
    <property type="protein sequence ID" value="HGW29418.1"/>
    <property type="molecule type" value="Genomic_DNA"/>
</dbReference>
<dbReference type="GO" id="GO:0005524">
    <property type="term" value="F:ATP binding"/>
    <property type="evidence" value="ECO:0007669"/>
    <property type="project" value="UniProtKB-UniRule"/>
</dbReference>
<dbReference type="FunFam" id="1.10.10.160:FF:000001">
    <property type="entry name" value="ATP-dependent DNA helicase"/>
    <property type="match status" value="1"/>
</dbReference>
<gene>
    <name evidence="14" type="ORF">ENR63_00620</name>
</gene>
<evidence type="ECO:0000313" key="14">
    <source>
        <dbReference type="EMBL" id="HGW29418.1"/>
    </source>
</evidence>